<keyword evidence="8 11" id="KW-0503">Monooxygenase</keyword>
<keyword evidence="3 11" id="KW-0285">Flavoprotein</keyword>
<evidence type="ECO:0000313" key="14">
    <source>
        <dbReference type="Proteomes" id="UP001195769"/>
    </source>
</evidence>
<dbReference type="EC" id="1.14.15.46" evidence="11"/>
<feature type="domain" description="FAD-binding" evidence="12">
    <location>
        <begin position="33"/>
        <end position="277"/>
    </location>
</feature>
<keyword evidence="6 11" id="KW-0274">FAD</keyword>
<evidence type="ECO:0000256" key="1">
    <source>
        <dbReference type="ARBA" id="ARBA00001974"/>
    </source>
</evidence>
<dbReference type="GO" id="GO:0016712">
    <property type="term" value="F:oxidoreductase activity, acting on paired donors, with incorporation or reduction of molecular oxygen, reduced flavin or flavoprotein as one donor, and incorporation of one atom of oxygen"/>
    <property type="evidence" value="ECO:0007669"/>
    <property type="project" value="UniProtKB-UniRule"/>
</dbReference>
<keyword evidence="14" id="KW-1185">Reference proteome</keyword>
<dbReference type="InterPro" id="IPR002938">
    <property type="entry name" value="FAD-bd"/>
</dbReference>
<dbReference type="PROSITE" id="PS01304">
    <property type="entry name" value="UBIH"/>
    <property type="match status" value="1"/>
</dbReference>
<dbReference type="SUPFAM" id="SSF51905">
    <property type="entry name" value="FAD/NAD(P)-binding domain"/>
    <property type="match status" value="1"/>
</dbReference>
<proteinExistence type="inferred from homology"/>
<dbReference type="InterPro" id="IPR010971">
    <property type="entry name" value="UbiH/COQ6"/>
</dbReference>
<dbReference type="GO" id="GO:0071949">
    <property type="term" value="F:FAD binding"/>
    <property type="evidence" value="ECO:0007669"/>
    <property type="project" value="InterPro"/>
</dbReference>
<keyword evidence="4 11" id="KW-0831">Ubiquinone biosynthesis</keyword>
<evidence type="ECO:0000313" key="13">
    <source>
        <dbReference type="EMBL" id="KAG1899535.1"/>
    </source>
</evidence>
<protein>
    <recommendedName>
        <fullName evidence="11">Ubiquinone biosynthesis monooxygenase COQ6, mitochondrial</fullName>
        <ecNumber evidence="11">1.14.15.45</ecNumber>
    </recommendedName>
    <alternativeName>
        <fullName evidence="11">2-methoxy-6-polyprenolphenol 4-hydroxylase</fullName>
        <ecNumber evidence="11">1.14.15.46</ecNumber>
    </alternativeName>
</protein>
<accession>A0AAD4HJ47</accession>
<dbReference type="PANTHER" id="PTHR43876">
    <property type="entry name" value="UBIQUINONE BIOSYNTHESIS MONOOXYGENASE COQ6, MITOCHONDRIAL"/>
    <property type="match status" value="1"/>
</dbReference>
<evidence type="ECO:0000256" key="9">
    <source>
        <dbReference type="ARBA" id="ARBA00023128"/>
    </source>
</evidence>
<comment type="pathway">
    <text evidence="11">Cofactor biosynthesis; ubiquinone biosynthesis.</text>
</comment>
<comment type="catalytic activity">
    <reaction evidence="11">
        <text>a 2-methoxy-6-(all-trans-polyprenyl)phenol + 2 reduced [2Fe-2S]-[ferredoxin] + O2 + 2 H(+) = a 2-methoxy-6-(all-trans-polyprenyl)benzene-1,4-diol + 2 oxidized [2Fe-2S]-[ferredoxin] + H2O</text>
        <dbReference type="Rhea" id="RHEA:81183"/>
        <dbReference type="Rhea" id="RHEA-COMP:9551"/>
        <dbReference type="Rhea" id="RHEA-COMP:10000"/>
        <dbReference type="Rhea" id="RHEA-COMP:10001"/>
        <dbReference type="Rhea" id="RHEA-COMP:10858"/>
        <dbReference type="ChEBI" id="CHEBI:15377"/>
        <dbReference type="ChEBI" id="CHEBI:15378"/>
        <dbReference type="ChEBI" id="CHEBI:15379"/>
        <dbReference type="ChEBI" id="CHEBI:33737"/>
        <dbReference type="ChEBI" id="CHEBI:33738"/>
        <dbReference type="ChEBI" id="CHEBI:62731"/>
        <dbReference type="ChEBI" id="CHEBI:84166"/>
        <dbReference type="EC" id="1.14.15.46"/>
    </reaction>
</comment>
<feature type="domain" description="FAD-binding" evidence="12">
    <location>
        <begin position="394"/>
        <end position="436"/>
    </location>
</feature>
<comment type="subunit">
    <text evidence="11">Component of a multi-subunit COQ enzyme complex, composed of at least COQ3, COQ4, COQ5, COQ6, COQ7 and COQ9.</text>
</comment>
<dbReference type="InterPro" id="IPR018168">
    <property type="entry name" value="Ubi_Hdrlase_CS"/>
</dbReference>
<evidence type="ECO:0000256" key="6">
    <source>
        <dbReference type="ARBA" id="ARBA00022827"/>
    </source>
</evidence>
<dbReference type="InterPro" id="IPR051205">
    <property type="entry name" value="UbiH/COQ6_monooxygenase"/>
</dbReference>
<keyword evidence="10 11" id="KW-0472">Membrane</keyword>
<comment type="cofactor">
    <cofactor evidence="1 11">
        <name>FAD</name>
        <dbReference type="ChEBI" id="CHEBI:57692"/>
    </cofactor>
</comment>
<keyword evidence="9 11" id="KW-0496">Mitochondrion</keyword>
<comment type="catalytic activity">
    <reaction evidence="11">
        <text>a 4-hydroxy-3-(all-trans-polyprenyl)benzoate + 2 reduced [2Fe-2S]-[ferredoxin] + O2 + 2 H(+) = a 3,4-dihydroxy-5-(all-trans-polyprenyl)benzoate + 2 oxidized [2Fe-2S]-[ferredoxin] + H2O</text>
        <dbReference type="Rhea" id="RHEA:81195"/>
        <dbReference type="Rhea" id="RHEA-COMP:9514"/>
        <dbReference type="Rhea" id="RHEA-COMP:10000"/>
        <dbReference type="Rhea" id="RHEA-COMP:10001"/>
        <dbReference type="Rhea" id="RHEA-COMP:10930"/>
        <dbReference type="ChEBI" id="CHEBI:15377"/>
        <dbReference type="ChEBI" id="CHEBI:15378"/>
        <dbReference type="ChEBI" id="CHEBI:15379"/>
        <dbReference type="ChEBI" id="CHEBI:33737"/>
        <dbReference type="ChEBI" id="CHEBI:33738"/>
        <dbReference type="ChEBI" id="CHEBI:64694"/>
        <dbReference type="ChEBI" id="CHEBI:78396"/>
        <dbReference type="EC" id="1.14.15.45"/>
    </reaction>
</comment>
<organism evidence="13 14">
    <name type="scientific">Suillus fuscotomentosus</name>
    <dbReference type="NCBI Taxonomy" id="1912939"/>
    <lineage>
        <taxon>Eukaryota</taxon>
        <taxon>Fungi</taxon>
        <taxon>Dikarya</taxon>
        <taxon>Basidiomycota</taxon>
        <taxon>Agaricomycotina</taxon>
        <taxon>Agaricomycetes</taxon>
        <taxon>Agaricomycetidae</taxon>
        <taxon>Boletales</taxon>
        <taxon>Suillineae</taxon>
        <taxon>Suillaceae</taxon>
        <taxon>Suillus</taxon>
    </lineage>
</organism>
<dbReference type="GO" id="GO:0106364">
    <property type="term" value="F:4-hydroxy-3-all-trans-polyprenylbenzoate oxygenase activity"/>
    <property type="evidence" value="ECO:0007669"/>
    <property type="project" value="UniProtKB-EC"/>
</dbReference>
<comment type="similarity">
    <text evidence="2 11">Belongs to the UbiH/COQ6 family.</text>
</comment>
<dbReference type="Gene3D" id="3.50.50.60">
    <property type="entry name" value="FAD/NAD(P)-binding domain"/>
    <property type="match status" value="2"/>
</dbReference>
<evidence type="ECO:0000256" key="3">
    <source>
        <dbReference type="ARBA" id="ARBA00022630"/>
    </source>
</evidence>
<evidence type="ECO:0000256" key="10">
    <source>
        <dbReference type="ARBA" id="ARBA00023136"/>
    </source>
</evidence>
<gene>
    <name evidence="11" type="primary">COQ6</name>
    <name evidence="13" type="ORF">F5891DRAFT_1278858</name>
</gene>
<dbReference type="NCBIfam" id="TIGR01988">
    <property type="entry name" value="Ubi-OHases"/>
    <property type="match status" value="1"/>
</dbReference>
<evidence type="ECO:0000256" key="2">
    <source>
        <dbReference type="ARBA" id="ARBA00005349"/>
    </source>
</evidence>
<dbReference type="PANTHER" id="PTHR43876:SF7">
    <property type="entry name" value="UBIQUINONE BIOSYNTHESIS MONOOXYGENASE COQ6, MITOCHONDRIAL"/>
    <property type="match status" value="1"/>
</dbReference>
<dbReference type="PRINTS" id="PR00420">
    <property type="entry name" value="RNGMNOXGNASE"/>
</dbReference>
<dbReference type="EMBL" id="JABBWK010000032">
    <property type="protein sequence ID" value="KAG1899535.1"/>
    <property type="molecule type" value="Genomic_DNA"/>
</dbReference>
<comment type="subcellular location">
    <subcellularLocation>
        <location evidence="11">Mitochondrion inner membrane</location>
        <topology evidence="11">Peripheral membrane protein</topology>
        <orientation evidence="11">Matrix side</orientation>
    </subcellularLocation>
</comment>
<dbReference type="Proteomes" id="UP001195769">
    <property type="component" value="Unassembled WGS sequence"/>
</dbReference>
<dbReference type="GO" id="GO:0120538">
    <property type="term" value="F:2-methoxy-6-polyprenolphenol 4-hydroxylase activity"/>
    <property type="evidence" value="ECO:0007669"/>
    <property type="project" value="UniProtKB-EC"/>
</dbReference>
<evidence type="ECO:0000256" key="4">
    <source>
        <dbReference type="ARBA" id="ARBA00022688"/>
    </source>
</evidence>
<name>A0AAD4HJ47_9AGAM</name>
<evidence type="ECO:0000259" key="12">
    <source>
        <dbReference type="Pfam" id="PF01494"/>
    </source>
</evidence>
<dbReference type="InterPro" id="IPR036188">
    <property type="entry name" value="FAD/NAD-bd_sf"/>
</dbReference>
<evidence type="ECO:0000256" key="5">
    <source>
        <dbReference type="ARBA" id="ARBA00022792"/>
    </source>
</evidence>
<dbReference type="Pfam" id="PF01494">
    <property type="entry name" value="FAD_binding_3"/>
    <property type="match status" value="2"/>
</dbReference>
<dbReference type="EC" id="1.14.15.45" evidence="11"/>
<dbReference type="FunFam" id="3.50.50.60:FF:000021">
    <property type="entry name" value="Ubiquinone biosynthesis monooxygenase COQ6"/>
    <property type="match status" value="1"/>
</dbReference>
<comment type="function">
    <text evidence="11">FAD-dependent monooxygenase required for two non-consecutive steps during ubiquinone biosynthesis. Required for the C5-ring hydroxylation during ubiquinone biosynthesis by catalyzing the hydroxylation of 4-hydroxy-3-(all-trans-polyprenyl)benzoic acid to 3,4-dihydroxy-5-(all-trans-polyprenyl)benzoic acid. Also acts downstream of coq4, for the C1-hydroxylation during ubiquinone biosynthesis by catalyzing the hydroxylation of 2-methoxy-6-(all-trans-polyprenyl)phenol to 2-methoxy-6-(all-trans-polyprenyl)benzene-1,4-diol. The electrons required for the hydroxylation reaction are funneled indirectly to coq6 from NADPH via a ferredoxin/ferredoxin reductase system.</text>
</comment>
<evidence type="ECO:0000256" key="11">
    <source>
        <dbReference type="HAMAP-Rule" id="MF_03193"/>
    </source>
</evidence>
<keyword evidence="7 11" id="KW-0560">Oxidoreductase</keyword>
<evidence type="ECO:0000256" key="7">
    <source>
        <dbReference type="ARBA" id="ARBA00023002"/>
    </source>
</evidence>
<dbReference type="HAMAP" id="MF_03193">
    <property type="entry name" value="COQ6_monooxygenase"/>
    <property type="match status" value="1"/>
</dbReference>
<dbReference type="AlphaFoldDB" id="A0AAD4HJ47"/>
<dbReference type="GO" id="GO:0031314">
    <property type="term" value="C:extrinsic component of mitochondrial inner membrane"/>
    <property type="evidence" value="ECO:0007669"/>
    <property type="project" value="UniProtKB-UniRule"/>
</dbReference>
<reference evidence="13" key="1">
    <citation type="journal article" date="2020" name="New Phytol.">
        <title>Comparative genomics reveals dynamic genome evolution in host specialist ectomycorrhizal fungi.</title>
        <authorList>
            <person name="Lofgren L.A."/>
            <person name="Nguyen N.H."/>
            <person name="Vilgalys R."/>
            <person name="Ruytinx J."/>
            <person name="Liao H.L."/>
            <person name="Branco S."/>
            <person name="Kuo A."/>
            <person name="LaButti K."/>
            <person name="Lipzen A."/>
            <person name="Andreopoulos W."/>
            <person name="Pangilinan J."/>
            <person name="Riley R."/>
            <person name="Hundley H."/>
            <person name="Na H."/>
            <person name="Barry K."/>
            <person name="Grigoriev I.V."/>
            <person name="Stajich J.E."/>
            <person name="Kennedy P.G."/>
        </authorList>
    </citation>
    <scope>NUCLEOTIDE SEQUENCE</scope>
    <source>
        <strain evidence="13">FC203</strain>
    </source>
</reference>
<comment type="caution">
    <text evidence="13">The sequence shown here is derived from an EMBL/GenBank/DDBJ whole genome shotgun (WGS) entry which is preliminary data.</text>
</comment>
<evidence type="ECO:0000256" key="8">
    <source>
        <dbReference type="ARBA" id="ARBA00023033"/>
    </source>
</evidence>
<dbReference type="InterPro" id="IPR000689">
    <property type="entry name" value="UbQ_mOase_COQ6"/>
</dbReference>
<sequence length="585" mass="63489">MAFFAKPRSSARLGCRRRLFLRSFSSERARDNDIVIVGGGPAGLALAAALAANPIAKNSLKITLIEGGDLSKIQDWGMPPNAYSNRVSSITHTSQHFLNRIGIWDYVEHARTNPIHQMQVWDGVSGARITFDASVMPESSEMARMTENLNLQRALLRKLSDTPSVQVIHSVKVESIQREAGDHNDWPLVHLSNGATLRARLLVGADGFNSPVRSFAGISSYGWSYDTQAVVATLNHAPRGPFQVPNNTAYQRFLPTGPIAFLPLSPCTSSLVWSTKPHLAAALNKSSPGVLEQLINAAFRLPEPSLQYIYKRLLEGTKSSEEIKEEIMFRERSDGISSHSAYASATSMLSDGGIPPDDADALPPLVTSIQQGTTASFPLRYNHAESYIGEGAGSRTVLVGDAAHTVHPLAGQGLNLGLGDVDALSRCIIQALRHGGDIGSYTALIPYARERYFENHKVMSAVDKLHKVYSSTAQPVVWARSVGLEVINELDSVKAALMMNAGASSRLQNASGWELFAKSIESLAGAASTSKMVSGMIGVGMQELAKNAGQRFLDALERVYIDDLAFFLQIIRVIPRLVFILTLEL</sequence>
<keyword evidence="5 11" id="KW-0999">Mitochondrion inner membrane</keyword>